<evidence type="ECO:0000256" key="1">
    <source>
        <dbReference type="ARBA" id="ARBA00001964"/>
    </source>
</evidence>
<dbReference type="InterPro" id="IPR001017">
    <property type="entry name" value="DH_E1"/>
</dbReference>
<dbReference type="GO" id="GO:0003863">
    <property type="term" value="F:branched-chain 2-oxo acid dehydrogenase activity"/>
    <property type="evidence" value="ECO:0007669"/>
    <property type="project" value="UniProtKB-EC"/>
</dbReference>
<proteinExistence type="inferred from homology"/>
<dbReference type="Proteomes" id="UP000177629">
    <property type="component" value="Unassembled WGS sequence"/>
</dbReference>
<dbReference type="EMBL" id="MHSS01000002">
    <property type="protein sequence ID" value="OHA48824.1"/>
    <property type="molecule type" value="Genomic_DNA"/>
</dbReference>
<dbReference type="CDD" id="cd02000">
    <property type="entry name" value="TPP_E1_PDC_ADC_BCADC"/>
    <property type="match status" value="1"/>
</dbReference>
<dbReference type="AlphaFoldDB" id="A0A1G2PKH1"/>
<feature type="domain" description="Dehydrogenase E1 component" evidence="6">
    <location>
        <begin position="22"/>
        <end position="315"/>
    </location>
</feature>
<name>A0A1G2PKH1_9BACT</name>
<dbReference type="InterPro" id="IPR029061">
    <property type="entry name" value="THDP-binding"/>
</dbReference>
<comment type="similarity">
    <text evidence="4">Belongs to the BCKDHA family.</text>
</comment>
<dbReference type="PANTHER" id="PTHR43380">
    <property type="entry name" value="2-OXOISOVALERATE DEHYDROGENASE SUBUNIT ALPHA, MITOCHONDRIAL"/>
    <property type="match status" value="1"/>
</dbReference>
<keyword evidence="3 4" id="KW-0786">Thiamine pyrophosphate</keyword>
<comment type="catalytic activity">
    <reaction evidence="4">
        <text>N(6)-[(R)-lipoyl]-L-lysyl-[protein] + 3-methyl-2-oxobutanoate + H(+) = N(6)-[(R)-S(8)-2-methylpropanoyldihydrolipoyl]-L-lysyl-[protein] + CO2</text>
        <dbReference type="Rhea" id="RHEA:13457"/>
        <dbReference type="Rhea" id="RHEA-COMP:10474"/>
        <dbReference type="Rhea" id="RHEA-COMP:10497"/>
        <dbReference type="ChEBI" id="CHEBI:11851"/>
        <dbReference type="ChEBI" id="CHEBI:15378"/>
        <dbReference type="ChEBI" id="CHEBI:16526"/>
        <dbReference type="ChEBI" id="CHEBI:83099"/>
        <dbReference type="ChEBI" id="CHEBI:83142"/>
        <dbReference type="EC" id="1.2.4.4"/>
    </reaction>
</comment>
<keyword evidence="2 4" id="KW-0560">Oxidoreductase</keyword>
<reference evidence="7 8" key="1">
    <citation type="journal article" date="2016" name="Nat. Commun.">
        <title>Thousands of microbial genomes shed light on interconnected biogeochemical processes in an aquifer system.</title>
        <authorList>
            <person name="Anantharaman K."/>
            <person name="Brown C.T."/>
            <person name="Hug L.A."/>
            <person name="Sharon I."/>
            <person name="Castelle C.J."/>
            <person name="Probst A.J."/>
            <person name="Thomas B.C."/>
            <person name="Singh A."/>
            <person name="Wilkins M.J."/>
            <person name="Karaoz U."/>
            <person name="Brodie E.L."/>
            <person name="Williams K.H."/>
            <person name="Hubbard S.S."/>
            <person name="Banfield J.F."/>
        </authorList>
    </citation>
    <scope>NUCLEOTIDE SEQUENCE [LARGE SCALE GENOMIC DNA]</scope>
</reference>
<dbReference type="EC" id="1.2.4.4" evidence="4"/>
<dbReference type="InterPro" id="IPR050771">
    <property type="entry name" value="Alpha-ketoacid_DH_E1_comp"/>
</dbReference>
<dbReference type="Pfam" id="PF00676">
    <property type="entry name" value="E1_dh"/>
    <property type="match status" value="1"/>
</dbReference>
<evidence type="ECO:0000256" key="5">
    <source>
        <dbReference type="SAM" id="MobiDB-lite"/>
    </source>
</evidence>
<evidence type="ECO:0000313" key="8">
    <source>
        <dbReference type="Proteomes" id="UP000177629"/>
    </source>
</evidence>
<evidence type="ECO:0000256" key="3">
    <source>
        <dbReference type="ARBA" id="ARBA00023052"/>
    </source>
</evidence>
<accession>A0A1G2PKH1</accession>
<comment type="function">
    <text evidence="4">The branched-chain alpha-keto dehydrogenase complex catalyzes the overall conversion of alpha-keto acids to acyl-CoA and CO(2). It contains multiple copies of three enzymatic components: branched-chain alpha-keto acid decarboxylase (E1), lipoamide acyltransferase (E2) and lipoamide dehydrogenase (E3).</text>
</comment>
<feature type="region of interest" description="Disordered" evidence="5">
    <location>
        <begin position="302"/>
        <end position="334"/>
    </location>
</feature>
<sequence>MSEKDADLLTRLERIFRISLGARRLDERLWVLVRAGKGPFIISGQGHEVPQGIITSFLQPTDWLVPYYRSTCAVLTKGMTPTDVMLHFFARAGDPSSGGRQMPSHFGDAEKRIVSGSSVIATQLLHAVGIAHARTLLGAQEIVVVFFGDGATSEGDFHEALNWAGIHKLPVVFVCENNGYAISVTQREQMAIRNIANRARGYGIYGVSLDGTDVEGIAHEAQKACKRAREGEGPTLIEVRVPRLAAHSSDDDQRKYRSDHELSKEALRDPLAALERFLRVRGIVNDATEAALEQEIASGLLAAEQEAEQSPTPDPATIGENVYLKEGSDAANAS</sequence>
<comment type="caution">
    <text evidence="7">The sequence shown here is derived from an EMBL/GenBank/DDBJ whole genome shotgun (WGS) entry which is preliminary data.</text>
</comment>
<dbReference type="PANTHER" id="PTHR43380:SF1">
    <property type="entry name" value="2-OXOISOVALERATE DEHYDROGENASE SUBUNIT ALPHA, MITOCHONDRIAL"/>
    <property type="match status" value="1"/>
</dbReference>
<evidence type="ECO:0000313" key="7">
    <source>
        <dbReference type="EMBL" id="OHA48824.1"/>
    </source>
</evidence>
<comment type="cofactor">
    <cofactor evidence="1 4">
        <name>thiamine diphosphate</name>
        <dbReference type="ChEBI" id="CHEBI:58937"/>
    </cofactor>
</comment>
<dbReference type="SUPFAM" id="SSF52518">
    <property type="entry name" value="Thiamin diphosphate-binding fold (THDP-binding)"/>
    <property type="match status" value="1"/>
</dbReference>
<evidence type="ECO:0000259" key="6">
    <source>
        <dbReference type="Pfam" id="PF00676"/>
    </source>
</evidence>
<dbReference type="GO" id="GO:0009083">
    <property type="term" value="P:branched-chain amino acid catabolic process"/>
    <property type="evidence" value="ECO:0007669"/>
    <property type="project" value="TreeGrafter"/>
</dbReference>
<evidence type="ECO:0000256" key="2">
    <source>
        <dbReference type="ARBA" id="ARBA00023002"/>
    </source>
</evidence>
<gene>
    <name evidence="7" type="ORF">A2806_03965</name>
</gene>
<organism evidence="7 8">
    <name type="scientific">Candidatus Terrybacteria bacterium RIFCSPHIGHO2_01_FULL_48_17</name>
    <dbReference type="NCBI Taxonomy" id="1802362"/>
    <lineage>
        <taxon>Bacteria</taxon>
        <taxon>Candidatus Terryibacteriota</taxon>
    </lineage>
</organism>
<dbReference type="STRING" id="1802362.A2806_03965"/>
<dbReference type="Gene3D" id="3.40.50.970">
    <property type="match status" value="1"/>
</dbReference>
<protein>
    <recommendedName>
        <fullName evidence="4">2-oxoisovalerate dehydrogenase subunit alpha</fullName>
        <ecNumber evidence="4">1.2.4.4</ecNumber>
    </recommendedName>
    <alternativeName>
        <fullName evidence="4">Branched-chain alpha-keto acid dehydrogenase E1 component alpha chain</fullName>
    </alternativeName>
</protein>
<evidence type="ECO:0000256" key="4">
    <source>
        <dbReference type="RuleBase" id="RU365014"/>
    </source>
</evidence>